<dbReference type="PANTHER" id="PTHR46663:SF2">
    <property type="entry name" value="GGDEF DOMAIN-CONTAINING PROTEIN"/>
    <property type="match status" value="1"/>
</dbReference>
<reference evidence="3 4" key="1">
    <citation type="submission" date="2020-08" db="EMBL/GenBank/DDBJ databases">
        <title>Sequencing the genomes of 1000 actinobacteria strains.</title>
        <authorList>
            <person name="Klenk H.-P."/>
        </authorList>
    </citation>
    <scope>NUCLEOTIDE SEQUENCE [LARGE SCALE GENOMIC DNA]</scope>
    <source>
        <strain evidence="3 4">DSM 45809</strain>
    </source>
</reference>
<protein>
    <submittedName>
        <fullName evidence="3">Diguanylate cyclase (GGDEF)-like protein</fullName>
    </submittedName>
</protein>
<feature type="domain" description="GGDEF" evidence="2">
    <location>
        <begin position="349"/>
        <end position="479"/>
    </location>
</feature>
<feature type="transmembrane region" description="Helical" evidence="1">
    <location>
        <begin position="138"/>
        <end position="156"/>
    </location>
</feature>
<feature type="transmembrane region" description="Helical" evidence="1">
    <location>
        <begin position="108"/>
        <end position="126"/>
    </location>
</feature>
<evidence type="ECO:0000313" key="4">
    <source>
        <dbReference type="Proteomes" id="UP000546162"/>
    </source>
</evidence>
<evidence type="ECO:0000256" key="1">
    <source>
        <dbReference type="SAM" id="Phobius"/>
    </source>
</evidence>
<keyword evidence="1" id="KW-1133">Transmembrane helix</keyword>
<name>A0A7W7GZK4_9ACTN</name>
<dbReference type="InterPro" id="IPR052163">
    <property type="entry name" value="DGC-Regulatory_Protein"/>
</dbReference>
<dbReference type="InterPro" id="IPR029787">
    <property type="entry name" value="Nucleotide_cyclase"/>
</dbReference>
<gene>
    <name evidence="3" type="ORF">BJY16_004637</name>
</gene>
<dbReference type="Proteomes" id="UP000546162">
    <property type="component" value="Unassembled WGS sequence"/>
</dbReference>
<feature type="transmembrane region" description="Helical" evidence="1">
    <location>
        <begin position="222"/>
        <end position="242"/>
    </location>
</feature>
<dbReference type="InterPro" id="IPR000160">
    <property type="entry name" value="GGDEF_dom"/>
</dbReference>
<dbReference type="InterPro" id="IPR043128">
    <property type="entry name" value="Rev_trsase/Diguanyl_cyclase"/>
</dbReference>
<sequence length="496" mass="51360">MITSLRRAPRPVLASIALALVAVAVFAARWAGPYGPPVLLWLAVPPSCAIPVMLAVRIARAAGFPRPTRVFWAHLAACAGLAGVGGVLNTVDAVGGPVLTQAMSPATVAAYAGCVVALMSGMFRLPMGSSGTGDRLRIGLDAGTVLLAAAIFMWQFQRGAGSPVVIGFTTVLMLVTVFAIAKVALAGHRYIAPGALRLFALGLLGGVLIGLSQRFIADRPDLNVGPLGIPLIMVCATAAAVVQLRSCPSDAARPAGNRRPFSVLPYLAVVAVDGLLVVTCWPYPAARMVVLAVVVLTALVMWRQLTAMRENAELVARLDHTATHDALTGLPNRALFTARLTAALADPRRPVSVALIDLDDFKTVNDTLGHGAGDVLLTTTADRLSGCLRPGDTVARLGGDEFVVLILGLDPEEAAGVARRMIASLAEPVVAEGHDLLVRASIGIAGGAGAESGELLRRADIAMYAAKHDGGGDVRGYTSGMALSGATRQPERLRSA</sequence>
<proteinExistence type="predicted"/>
<keyword evidence="1" id="KW-0812">Transmembrane</keyword>
<dbReference type="EMBL" id="JACHNB010000001">
    <property type="protein sequence ID" value="MBB4741178.1"/>
    <property type="molecule type" value="Genomic_DNA"/>
</dbReference>
<dbReference type="Pfam" id="PF00990">
    <property type="entry name" value="GGDEF"/>
    <property type="match status" value="1"/>
</dbReference>
<evidence type="ECO:0000259" key="2">
    <source>
        <dbReference type="PROSITE" id="PS50887"/>
    </source>
</evidence>
<feature type="transmembrane region" description="Helical" evidence="1">
    <location>
        <begin position="263"/>
        <end position="279"/>
    </location>
</feature>
<feature type="transmembrane region" description="Helical" evidence="1">
    <location>
        <begin position="285"/>
        <end position="302"/>
    </location>
</feature>
<accession>A0A7W7GZK4</accession>
<dbReference type="SUPFAM" id="SSF55073">
    <property type="entry name" value="Nucleotide cyclase"/>
    <property type="match status" value="1"/>
</dbReference>
<evidence type="ECO:0000313" key="3">
    <source>
        <dbReference type="EMBL" id="MBB4741178.1"/>
    </source>
</evidence>
<dbReference type="PANTHER" id="PTHR46663">
    <property type="entry name" value="DIGUANYLATE CYCLASE DGCT-RELATED"/>
    <property type="match status" value="1"/>
</dbReference>
<dbReference type="CDD" id="cd01949">
    <property type="entry name" value="GGDEF"/>
    <property type="match status" value="1"/>
</dbReference>
<feature type="transmembrane region" description="Helical" evidence="1">
    <location>
        <begin position="38"/>
        <end position="58"/>
    </location>
</feature>
<dbReference type="Gene3D" id="3.30.70.270">
    <property type="match status" value="1"/>
</dbReference>
<feature type="transmembrane region" description="Helical" evidence="1">
    <location>
        <begin position="198"/>
        <end position="216"/>
    </location>
</feature>
<keyword evidence="1" id="KW-0472">Membrane</keyword>
<feature type="transmembrane region" description="Helical" evidence="1">
    <location>
        <begin position="12"/>
        <end position="32"/>
    </location>
</feature>
<dbReference type="SMART" id="SM00267">
    <property type="entry name" value="GGDEF"/>
    <property type="match status" value="1"/>
</dbReference>
<feature type="transmembrane region" description="Helical" evidence="1">
    <location>
        <begin position="162"/>
        <end position="186"/>
    </location>
</feature>
<keyword evidence="4" id="KW-1185">Reference proteome</keyword>
<dbReference type="NCBIfam" id="TIGR00254">
    <property type="entry name" value="GGDEF"/>
    <property type="match status" value="1"/>
</dbReference>
<organism evidence="3 4">
    <name type="scientific">Actinoplanes octamycinicus</name>
    <dbReference type="NCBI Taxonomy" id="135948"/>
    <lineage>
        <taxon>Bacteria</taxon>
        <taxon>Bacillati</taxon>
        <taxon>Actinomycetota</taxon>
        <taxon>Actinomycetes</taxon>
        <taxon>Micromonosporales</taxon>
        <taxon>Micromonosporaceae</taxon>
        <taxon>Actinoplanes</taxon>
    </lineage>
</organism>
<dbReference type="RefSeq" id="WP_185041693.1">
    <property type="nucleotide sequence ID" value="NZ_BAABFG010000005.1"/>
</dbReference>
<feature type="transmembrane region" description="Helical" evidence="1">
    <location>
        <begin position="70"/>
        <end position="88"/>
    </location>
</feature>
<comment type="caution">
    <text evidence="3">The sequence shown here is derived from an EMBL/GenBank/DDBJ whole genome shotgun (WGS) entry which is preliminary data.</text>
</comment>
<dbReference type="PROSITE" id="PS50887">
    <property type="entry name" value="GGDEF"/>
    <property type="match status" value="1"/>
</dbReference>
<dbReference type="AlphaFoldDB" id="A0A7W7GZK4"/>